<accession>B0SLF4</accession>
<feature type="domain" description="PAS" evidence="9">
    <location>
        <begin position="218"/>
        <end position="276"/>
    </location>
</feature>
<dbReference type="FunFam" id="3.30.565.10:FF:000010">
    <property type="entry name" value="Sensor histidine kinase RcsC"/>
    <property type="match status" value="1"/>
</dbReference>
<dbReference type="InterPro" id="IPR011006">
    <property type="entry name" value="CheY-like_superfamily"/>
</dbReference>
<dbReference type="AlphaFoldDB" id="B0SLF4"/>
<dbReference type="InterPro" id="IPR004358">
    <property type="entry name" value="Sig_transdc_His_kin-like_C"/>
</dbReference>
<dbReference type="EC" id="2.7.13.3" evidence="2"/>
<dbReference type="RefSeq" id="WP_012389401.1">
    <property type="nucleotide sequence ID" value="NC_010602.1"/>
</dbReference>
<protein>
    <recommendedName>
        <fullName evidence="2">histidine kinase</fullName>
        <ecNumber evidence="2">2.7.13.3</ecNumber>
    </recommendedName>
</protein>
<dbReference type="InterPro" id="IPR000014">
    <property type="entry name" value="PAS"/>
</dbReference>
<feature type="transmembrane region" description="Helical" evidence="6">
    <location>
        <begin position="180"/>
        <end position="202"/>
    </location>
</feature>
<evidence type="ECO:0000256" key="2">
    <source>
        <dbReference type="ARBA" id="ARBA00012438"/>
    </source>
</evidence>
<evidence type="ECO:0000313" key="10">
    <source>
        <dbReference type="EMBL" id="ABZ98540.1"/>
    </source>
</evidence>
<dbReference type="PROSITE" id="PS50112">
    <property type="entry name" value="PAS"/>
    <property type="match status" value="1"/>
</dbReference>
<dbReference type="PROSITE" id="PS50109">
    <property type="entry name" value="HIS_KIN"/>
    <property type="match status" value="1"/>
</dbReference>
<dbReference type="SUPFAM" id="SSF55874">
    <property type="entry name" value="ATPase domain of HSP90 chaperone/DNA topoisomerase II/histidine kinase"/>
    <property type="match status" value="1"/>
</dbReference>
<feature type="transmembrane region" description="Helical" evidence="6">
    <location>
        <begin position="12"/>
        <end position="36"/>
    </location>
</feature>
<dbReference type="InterPro" id="IPR003594">
    <property type="entry name" value="HATPase_dom"/>
</dbReference>
<dbReference type="InterPro" id="IPR036097">
    <property type="entry name" value="HisK_dim/P_sf"/>
</dbReference>
<dbReference type="InterPro" id="IPR001789">
    <property type="entry name" value="Sig_transdc_resp-reg_receiver"/>
</dbReference>
<proteinExistence type="predicted"/>
<dbReference type="InterPro" id="IPR035965">
    <property type="entry name" value="PAS-like_dom_sf"/>
</dbReference>
<feature type="domain" description="Response regulatory" evidence="8">
    <location>
        <begin position="605"/>
        <end position="721"/>
    </location>
</feature>
<dbReference type="PROSITE" id="PS50110">
    <property type="entry name" value="RESPONSE_REGULATORY"/>
    <property type="match status" value="1"/>
</dbReference>
<dbReference type="NCBIfam" id="TIGR00229">
    <property type="entry name" value="sensory_box"/>
    <property type="match status" value="1"/>
</dbReference>
<dbReference type="Gene3D" id="3.30.565.10">
    <property type="entry name" value="Histidine kinase-like ATPase, C-terminal domain"/>
    <property type="match status" value="1"/>
</dbReference>
<dbReference type="CDD" id="cd17546">
    <property type="entry name" value="REC_hyHK_CKI1_RcsC-like"/>
    <property type="match status" value="1"/>
</dbReference>
<dbReference type="Pfam" id="PF02518">
    <property type="entry name" value="HATPase_c"/>
    <property type="match status" value="1"/>
</dbReference>
<evidence type="ECO:0000259" key="8">
    <source>
        <dbReference type="PROSITE" id="PS50110"/>
    </source>
</evidence>
<dbReference type="Pfam" id="PF05227">
    <property type="entry name" value="CHASE3"/>
    <property type="match status" value="1"/>
</dbReference>
<dbReference type="HOGENOM" id="CLU_000445_114_66_12"/>
<dbReference type="CDD" id="cd16922">
    <property type="entry name" value="HATPase_EvgS-ArcB-TorS-like"/>
    <property type="match status" value="1"/>
</dbReference>
<dbReference type="Proteomes" id="UP000001847">
    <property type="component" value="Chromosome I"/>
</dbReference>
<keyword evidence="3 5" id="KW-0597">Phosphoprotein</keyword>
<dbReference type="SMART" id="SM00388">
    <property type="entry name" value="HisKA"/>
    <property type="match status" value="1"/>
</dbReference>
<keyword evidence="6" id="KW-0812">Transmembrane</keyword>
<dbReference type="KEGG" id="lbi:LEPBI_I2451"/>
<keyword evidence="4" id="KW-0902">Two-component regulatory system</keyword>
<evidence type="ECO:0000256" key="6">
    <source>
        <dbReference type="SAM" id="Phobius"/>
    </source>
</evidence>
<comment type="catalytic activity">
    <reaction evidence="1">
        <text>ATP + protein L-histidine = ADP + protein N-phospho-L-histidine.</text>
        <dbReference type="EC" id="2.7.13.3"/>
    </reaction>
</comment>
<evidence type="ECO:0000256" key="4">
    <source>
        <dbReference type="ARBA" id="ARBA00023012"/>
    </source>
</evidence>
<reference evidence="10 11" key="1">
    <citation type="journal article" date="2008" name="PLoS ONE">
        <title>Genome sequence of the saprophyte Leptospira biflexa provides insights into the evolution of Leptospira and the pathogenesis of leptospirosis.</title>
        <authorList>
            <person name="Picardeau M."/>
            <person name="Bulach D.M."/>
            <person name="Bouchier C."/>
            <person name="Zuerner R.L."/>
            <person name="Zidane N."/>
            <person name="Wilson P.J."/>
            <person name="Creno S."/>
            <person name="Kuczek E.S."/>
            <person name="Bommezzadri S."/>
            <person name="Davis J.C."/>
            <person name="McGrath A."/>
            <person name="Johnson M.J."/>
            <person name="Boursaux-Eude C."/>
            <person name="Seemann T."/>
            <person name="Rouy Z."/>
            <person name="Coppel R.L."/>
            <person name="Rood J.I."/>
            <person name="Lajus A."/>
            <person name="Davies J.K."/>
            <person name="Medigue C."/>
            <person name="Adler B."/>
        </authorList>
    </citation>
    <scope>NUCLEOTIDE SEQUENCE [LARGE SCALE GENOMIC DNA]</scope>
    <source>
        <strain evidence="11">Patoc 1 / ATCC 23582 / Paris</strain>
    </source>
</reference>
<dbReference type="PANTHER" id="PTHR45339">
    <property type="entry name" value="HYBRID SIGNAL TRANSDUCTION HISTIDINE KINASE J"/>
    <property type="match status" value="1"/>
</dbReference>
<dbReference type="Pfam" id="PF00072">
    <property type="entry name" value="Response_reg"/>
    <property type="match status" value="1"/>
</dbReference>
<dbReference type="GO" id="GO:0000155">
    <property type="term" value="F:phosphorelay sensor kinase activity"/>
    <property type="evidence" value="ECO:0007669"/>
    <property type="project" value="InterPro"/>
</dbReference>
<dbReference type="InterPro" id="IPR003661">
    <property type="entry name" value="HisK_dim/P_dom"/>
</dbReference>
<dbReference type="SUPFAM" id="SSF52172">
    <property type="entry name" value="CheY-like"/>
    <property type="match status" value="1"/>
</dbReference>
<dbReference type="PANTHER" id="PTHR45339:SF1">
    <property type="entry name" value="HYBRID SIGNAL TRANSDUCTION HISTIDINE KINASE J"/>
    <property type="match status" value="1"/>
</dbReference>
<dbReference type="Pfam" id="PF00512">
    <property type="entry name" value="HisKA"/>
    <property type="match status" value="1"/>
</dbReference>
<keyword evidence="11" id="KW-1185">Reference proteome</keyword>
<dbReference type="SMART" id="SM00091">
    <property type="entry name" value="PAS"/>
    <property type="match status" value="1"/>
</dbReference>
<dbReference type="Gene3D" id="3.40.50.2300">
    <property type="match status" value="1"/>
</dbReference>
<dbReference type="Gene3D" id="3.30.450.20">
    <property type="entry name" value="PAS domain"/>
    <property type="match status" value="1"/>
</dbReference>
<dbReference type="EMBL" id="CP000786">
    <property type="protein sequence ID" value="ABZ98540.1"/>
    <property type="molecule type" value="Genomic_DNA"/>
</dbReference>
<dbReference type="InterPro" id="IPR036890">
    <property type="entry name" value="HATPase_C_sf"/>
</dbReference>
<evidence type="ECO:0000259" key="9">
    <source>
        <dbReference type="PROSITE" id="PS50112"/>
    </source>
</evidence>
<keyword evidence="6" id="KW-0472">Membrane</keyword>
<dbReference type="PRINTS" id="PR00344">
    <property type="entry name" value="BCTRLSENSOR"/>
</dbReference>
<name>B0SLF4_LEPBP</name>
<feature type="domain" description="Histidine kinase" evidence="7">
    <location>
        <begin position="362"/>
        <end position="583"/>
    </location>
</feature>
<dbReference type="CDD" id="cd00130">
    <property type="entry name" value="PAS"/>
    <property type="match status" value="1"/>
</dbReference>
<dbReference type="InterPro" id="IPR005467">
    <property type="entry name" value="His_kinase_dom"/>
</dbReference>
<keyword evidence="6" id="KW-1133">Transmembrane helix</keyword>
<evidence type="ECO:0000256" key="1">
    <source>
        <dbReference type="ARBA" id="ARBA00000085"/>
    </source>
</evidence>
<dbReference type="BioCyc" id="LBIF456481:LEPBI_RS12095-MONOMER"/>
<organism evidence="10 11">
    <name type="scientific">Leptospira biflexa serovar Patoc (strain Patoc 1 / ATCC 23582 / Paris)</name>
    <dbReference type="NCBI Taxonomy" id="456481"/>
    <lineage>
        <taxon>Bacteria</taxon>
        <taxon>Pseudomonadati</taxon>
        <taxon>Spirochaetota</taxon>
        <taxon>Spirochaetia</taxon>
        <taxon>Leptospirales</taxon>
        <taxon>Leptospiraceae</taxon>
        <taxon>Leptospira</taxon>
    </lineage>
</organism>
<evidence type="ECO:0000313" key="11">
    <source>
        <dbReference type="Proteomes" id="UP000001847"/>
    </source>
</evidence>
<dbReference type="STRING" id="456481.LEPBI_I2451"/>
<dbReference type="SMART" id="SM00387">
    <property type="entry name" value="HATPase_c"/>
    <property type="match status" value="1"/>
</dbReference>
<evidence type="ECO:0000256" key="5">
    <source>
        <dbReference type="PROSITE-ProRule" id="PRU00169"/>
    </source>
</evidence>
<sequence>MTFLIQKKLEPFYFGFLWVILLSLIFSSFFFFFHLFDSRNNSSRLEEKKQWDLSLKEYASSLKDAETGVRGYLLSKDRTFLNPYHKALILLPNIEQYLIDHCENEDKADLISLINLSHSKLKHIESHLLSFSQRNPSNQSLVIGNQKMAEFRYLYDSLTSRKQKRDQFEIEKHNKSSDRLLVVSAGLFLLLSFLILWMIFILKISIKSISEKEMIEDRYFEIEDLYQNSPVGFHSLDPDGFFLRVNRTESEWFGYSEKELIGKKKWSDLLTENSRNIFFQNFPIFKKQGYINNLIFEVIKKNGDSIFVNLSSTAIFAQNGLMIRSRSVLVDVTQSIVYERELLLAKKKAEEANKAKSDFLSNMSHELRTPLNAVIGISLWLLEENPKTEQLENLKNLKFSSESLLSLINDILDFNKIEERLVEIERIDFNLKDFLKSITTSFTMRAKEKLLIFNEDIKDTVPEFIHSDPTRLLQILNNLLSNALKFTQVGSITLYVSAIPMDSESVLLTFEVTDTGIGIEPNKFQSVFEKFTQANQDTTRKFGGSGLGLAISKALVELLGGHLVLTSEVGKGSKFSFSLPCKIGKANEFISISTAKNNDALKDKIVLVADDIQINRSIVIRFLNRWGIQTFEATNGLEVLEILKNQHVDLILMDLHMPEMDGYMSATEIRKVSNWNQIPILALTASAQLETRAQIKSVGMNDYISKPFNPNDLLNQLHFWIGS</sequence>
<feature type="modified residue" description="4-aspartylphosphate" evidence="5">
    <location>
        <position position="654"/>
    </location>
</feature>
<dbReference type="CDD" id="cd00082">
    <property type="entry name" value="HisKA"/>
    <property type="match status" value="1"/>
</dbReference>
<gene>
    <name evidence="10" type="ordered locus">LEPBI_I2451</name>
</gene>
<dbReference type="SUPFAM" id="SSF55785">
    <property type="entry name" value="PYP-like sensor domain (PAS domain)"/>
    <property type="match status" value="1"/>
</dbReference>
<dbReference type="InterPro" id="IPR007891">
    <property type="entry name" value="CHASE3"/>
</dbReference>
<evidence type="ECO:0000256" key="3">
    <source>
        <dbReference type="ARBA" id="ARBA00022553"/>
    </source>
</evidence>
<evidence type="ECO:0000259" key="7">
    <source>
        <dbReference type="PROSITE" id="PS50109"/>
    </source>
</evidence>
<dbReference type="SMART" id="SM00448">
    <property type="entry name" value="REC"/>
    <property type="match status" value="1"/>
</dbReference>
<dbReference type="OrthoDB" id="6192248at2"/>
<dbReference type="Gene3D" id="1.10.287.130">
    <property type="match status" value="1"/>
</dbReference>
<dbReference type="Pfam" id="PF13426">
    <property type="entry name" value="PAS_9"/>
    <property type="match status" value="1"/>
</dbReference>
<dbReference type="SUPFAM" id="SSF47384">
    <property type="entry name" value="Homodimeric domain of signal transducing histidine kinase"/>
    <property type="match status" value="1"/>
</dbReference>